<feature type="modified residue" description="4-aspartylphosphate" evidence="3">
    <location>
        <position position="54"/>
    </location>
</feature>
<evidence type="ECO:0000313" key="8">
    <source>
        <dbReference type="EMBL" id="MCA6077792.1"/>
    </source>
</evidence>
<dbReference type="Gene3D" id="1.10.10.60">
    <property type="entry name" value="Homeodomain-like"/>
    <property type="match status" value="1"/>
</dbReference>
<dbReference type="CDD" id="cd00009">
    <property type="entry name" value="AAA"/>
    <property type="match status" value="1"/>
</dbReference>
<dbReference type="Pfam" id="PF00158">
    <property type="entry name" value="Sigma54_activat"/>
    <property type="match status" value="1"/>
</dbReference>
<dbReference type="InterPro" id="IPR025943">
    <property type="entry name" value="Sigma_54_int_dom_ATP-bd_2"/>
</dbReference>
<evidence type="ECO:0000313" key="7">
    <source>
        <dbReference type="EMBL" id="MCA6076664.1"/>
    </source>
</evidence>
<dbReference type="SUPFAM" id="SSF46689">
    <property type="entry name" value="Homeodomain-like"/>
    <property type="match status" value="1"/>
</dbReference>
<keyword evidence="3" id="KW-0597">Phosphoprotein</keyword>
<dbReference type="AlphaFoldDB" id="A0A9X1L133"/>
<dbReference type="InterPro" id="IPR002078">
    <property type="entry name" value="Sigma_54_int"/>
</dbReference>
<accession>A0A9X1L133</accession>
<dbReference type="GO" id="GO:0006355">
    <property type="term" value="P:regulation of DNA-templated transcription"/>
    <property type="evidence" value="ECO:0007669"/>
    <property type="project" value="InterPro"/>
</dbReference>
<dbReference type="Gene3D" id="3.40.50.300">
    <property type="entry name" value="P-loop containing nucleotide triphosphate hydrolases"/>
    <property type="match status" value="1"/>
</dbReference>
<dbReference type="RefSeq" id="WP_225698587.1">
    <property type="nucleotide sequence ID" value="NZ_JAIXNE010000002.1"/>
</dbReference>
<evidence type="ECO:0000256" key="1">
    <source>
        <dbReference type="ARBA" id="ARBA00022741"/>
    </source>
</evidence>
<feature type="domain" description="Response regulatory" evidence="5">
    <location>
        <begin position="5"/>
        <end position="119"/>
    </location>
</feature>
<dbReference type="GO" id="GO:0005524">
    <property type="term" value="F:ATP binding"/>
    <property type="evidence" value="ECO:0007669"/>
    <property type="project" value="UniProtKB-KW"/>
</dbReference>
<dbReference type="EMBL" id="JAIXNE010000002">
    <property type="protein sequence ID" value="MCA6075487.1"/>
    <property type="molecule type" value="Genomic_DNA"/>
</dbReference>
<dbReference type="Gene3D" id="1.10.8.60">
    <property type="match status" value="1"/>
</dbReference>
<proteinExistence type="predicted"/>
<dbReference type="InterPro" id="IPR009057">
    <property type="entry name" value="Homeodomain-like_sf"/>
</dbReference>
<comment type="caution">
    <text evidence="8">The sequence shown here is derived from an EMBL/GenBank/DDBJ whole genome shotgun (WGS) entry which is preliminary data.</text>
</comment>
<dbReference type="PANTHER" id="PTHR32071:SF121">
    <property type="entry name" value="SIGMA L-DEPENDENT TRANSCRIPTIONAL REGULATOR YQIR-RELATED"/>
    <property type="match status" value="1"/>
</dbReference>
<keyword evidence="1" id="KW-0547">Nucleotide-binding</keyword>
<dbReference type="EMBL" id="JAIXNE010000003">
    <property type="protein sequence ID" value="MCA6076664.1"/>
    <property type="molecule type" value="Genomic_DNA"/>
</dbReference>
<dbReference type="FunFam" id="3.40.50.300:FF:000006">
    <property type="entry name" value="DNA-binding transcriptional regulator NtrC"/>
    <property type="match status" value="1"/>
</dbReference>
<evidence type="ECO:0000256" key="3">
    <source>
        <dbReference type="PROSITE-ProRule" id="PRU00169"/>
    </source>
</evidence>
<dbReference type="Proteomes" id="UP001139409">
    <property type="component" value="Unassembled WGS sequence"/>
</dbReference>
<dbReference type="InterPro" id="IPR058031">
    <property type="entry name" value="AAA_lid_NorR"/>
</dbReference>
<dbReference type="GO" id="GO:0000160">
    <property type="term" value="P:phosphorelay signal transduction system"/>
    <property type="evidence" value="ECO:0007669"/>
    <property type="project" value="InterPro"/>
</dbReference>
<dbReference type="PROSITE" id="PS00676">
    <property type="entry name" value="SIGMA54_INTERACT_2"/>
    <property type="match status" value="1"/>
</dbReference>
<dbReference type="SMART" id="SM00448">
    <property type="entry name" value="REC"/>
    <property type="match status" value="1"/>
</dbReference>
<dbReference type="Gene3D" id="3.40.50.2300">
    <property type="match status" value="1"/>
</dbReference>
<dbReference type="EMBL" id="JAIXNE010000004">
    <property type="protein sequence ID" value="MCA6077792.1"/>
    <property type="molecule type" value="Genomic_DNA"/>
</dbReference>
<evidence type="ECO:0000256" key="2">
    <source>
        <dbReference type="ARBA" id="ARBA00022840"/>
    </source>
</evidence>
<organism evidence="8 9">
    <name type="scientific">Fulvivirga sedimenti</name>
    <dbReference type="NCBI Taxonomy" id="2879465"/>
    <lineage>
        <taxon>Bacteria</taxon>
        <taxon>Pseudomonadati</taxon>
        <taxon>Bacteroidota</taxon>
        <taxon>Cytophagia</taxon>
        <taxon>Cytophagales</taxon>
        <taxon>Fulvivirgaceae</taxon>
        <taxon>Fulvivirga</taxon>
    </lineage>
</organism>
<keyword evidence="2" id="KW-0067">ATP-binding</keyword>
<keyword evidence="9" id="KW-1185">Reference proteome</keyword>
<dbReference type="InterPro" id="IPR011006">
    <property type="entry name" value="CheY-like_superfamily"/>
</dbReference>
<dbReference type="PROSITE" id="PS50110">
    <property type="entry name" value="RESPONSE_REGULATORY"/>
    <property type="match status" value="1"/>
</dbReference>
<name>A0A9X1L133_9BACT</name>
<dbReference type="Pfam" id="PF00072">
    <property type="entry name" value="Response_reg"/>
    <property type="match status" value="1"/>
</dbReference>
<dbReference type="SUPFAM" id="SSF52172">
    <property type="entry name" value="CheY-like"/>
    <property type="match status" value="1"/>
</dbReference>
<dbReference type="Pfam" id="PF25601">
    <property type="entry name" value="AAA_lid_14"/>
    <property type="match status" value="1"/>
</dbReference>
<evidence type="ECO:0000313" key="9">
    <source>
        <dbReference type="Proteomes" id="UP001139409"/>
    </source>
</evidence>
<feature type="domain" description="Sigma-54 factor interaction" evidence="4">
    <location>
        <begin position="146"/>
        <end position="375"/>
    </location>
</feature>
<gene>
    <name evidence="6" type="ORF">LDX50_11450</name>
    <name evidence="7" type="ORF">LDX50_17420</name>
    <name evidence="8" type="ORF">LDX50_23140</name>
</gene>
<reference evidence="8" key="1">
    <citation type="submission" date="2021-09" db="EMBL/GenBank/DDBJ databases">
        <title>Fulvivirga sp. isolated from coastal sediment.</title>
        <authorList>
            <person name="Yu H."/>
        </authorList>
    </citation>
    <scope>NUCLEOTIDE SEQUENCE</scope>
    <source>
        <strain evidence="8">1062</strain>
    </source>
</reference>
<dbReference type="InterPro" id="IPR027417">
    <property type="entry name" value="P-loop_NTPase"/>
</dbReference>
<evidence type="ECO:0000313" key="6">
    <source>
        <dbReference type="EMBL" id="MCA6075487.1"/>
    </source>
</evidence>
<dbReference type="InterPro" id="IPR055247">
    <property type="entry name" value="InsJ-like_HTH"/>
</dbReference>
<dbReference type="SMART" id="SM00382">
    <property type="entry name" value="AAA"/>
    <property type="match status" value="1"/>
</dbReference>
<dbReference type="InterPro" id="IPR003593">
    <property type="entry name" value="AAA+_ATPase"/>
</dbReference>
<sequence>MAAFTIYVVEDDEWYRELLAHTLSLNPDFTVRKFSNATDFLKSLANCPDVVTLDYRLPDMEGNELLKRTRQLCPEAEVIIISEQDKIETAVELLTMGAYDYIVKTRDIRDRLLNTIQHIRNHSSLKRRVATLEQEVQKKYDFGTAIIGDSEPIKHIFKLLTKAVDSNITVTITGETGTGKELAAKAIHYNSNRAGHPFVAVNMGAIPAELIESELFGHEKGAFTGASFRRVGKFEEADKGTLFLDEIGEMDPNLQVKLLRVLQEKEIVRIGSNKPVAIDCRIIVATHRDLFKEVKEGRFREDLYYRLFGLTIEMPPLRNRDKDIILLAEYFVNQFSKNNGKPVPAIHPEAKKKLMSHNYPGNVRELRSVMELATVMSDGQQILADDINFRKNDELYEPPMEGLTLREHTFNIIKLYLKKHDDNIKEAARELDISYSTIYRILKKEE</sequence>
<dbReference type="Pfam" id="PF13518">
    <property type="entry name" value="HTH_28"/>
    <property type="match status" value="1"/>
</dbReference>
<evidence type="ECO:0000259" key="4">
    <source>
        <dbReference type="PROSITE" id="PS50045"/>
    </source>
</evidence>
<dbReference type="PANTHER" id="PTHR32071">
    <property type="entry name" value="TRANSCRIPTIONAL REGULATORY PROTEIN"/>
    <property type="match status" value="1"/>
</dbReference>
<dbReference type="InterPro" id="IPR001789">
    <property type="entry name" value="Sig_transdc_resp-reg_receiver"/>
</dbReference>
<dbReference type="SUPFAM" id="SSF52540">
    <property type="entry name" value="P-loop containing nucleoside triphosphate hydrolases"/>
    <property type="match status" value="1"/>
</dbReference>
<dbReference type="PROSITE" id="PS50045">
    <property type="entry name" value="SIGMA54_INTERACT_4"/>
    <property type="match status" value="1"/>
</dbReference>
<protein>
    <submittedName>
        <fullName evidence="8">Sigma-54 dependent transcriptional regulator</fullName>
    </submittedName>
</protein>
<evidence type="ECO:0000259" key="5">
    <source>
        <dbReference type="PROSITE" id="PS50110"/>
    </source>
</evidence>